<evidence type="ECO:0000256" key="3">
    <source>
        <dbReference type="ARBA" id="ARBA00022801"/>
    </source>
</evidence>
<dbReference type="Proteomes" id="UP001642482">
    <property type="component" value="Unassembled WGS sequence"/>
</dbReference>
<dbReference type="InterPro" id="IPR002933">
    <property type="entry name" value="Peptidase_M20"/>
</dbReference>
<comment type="similarity">
    <text evidence="1">Belongs to the peptidase M20A family.</text>
</comment>
<dbReference type="Pfam" id="PF07687">
    <property type="entry name" value="M20_dimer"/>
    <property type="match status" value="1"/>
</dbReference>
<dbReference type="InterPro" id="IPR011650">
    <property type="entry name" value="Peptidase_M20_dimer"/>
</dbReference>
<keyword evidence="6" id="KW-1185">Reference proteome</keyword>
<feature type="domain" description="Peptidase M20 dimerisation" evidence="4">
    <location>
        <begin position="200"/>
        <end position="331"/>
    </location>
</feature>
<protein>
    <recommendedName>
        <fullName evidence="4">Peptidase M20 dimerisation domain-containing protein</fullName>
    </recommendedName>
</protein>
<evidence type="ECO:0000259" key="4">
    <source>
        <dbReference type="Pfam" id="PF07687"/>
    </source>
</evidence>
<name>A0ABP0BTX3_9PEZI</name>
<evidence type="ECO:0000313" key="6">
    <source>
        <dbReference type="Proteomes" id="UP001642482"/>
    </source>
</evidence>
<dbReference type="PANTHER" id="PTHR43808:SF32">
    <property type="entry name" value="ARGE_DAPE-RELATED DEACYLASE"/>
    <property type="match status" value="1"/>
</dbReference>
<sequence length="435" mass="47041">MSSKSALLAALDAASDKHIRFLQEFVQAPSPNPPGDTRAAADVVTSFLTEHNIPYEIVDPDRGDGSDTSLYPNIVSEFTGGAGPGPRIVMNGHLDVFPVDPASLSQWEHPPWSGHIEGDTIYGRGVVDMKLGTAALAVAYTHLYERRHLLRGSILFCAVSDEETGGRWGTSYLLKNDLHRFGGDVMLSAEPVGVGSVRFSEKGTLRMWCNVTTRGAHGAYTNLSVGAIRTAAAYIGEVTKTIEGMEVNLPEDIKKQLAREDVRERIDSIMGDGTAAVIARPTVNIAIMEGGTGGGSINMIPDACRFSLDIRMPIGLTRREVIPILEELTKKYSEAQFEFSVVEAASNPASASPLDHPLLQLLIDNAHALSPDEDLPLAIPSMGATDCKHYRYASIPAYVYSGSPRTMAQVNEHGSLKEYLHVAKTHAAAAWDYLQ</sequence>
<evidence type="ECO:0000256" key="2">
    <source>
        <dbReference type="ARBA" id="ARBA00022723"/>
    </source>
</evidence>
<dbReference type="Pfam" id="PF01546">
    <property type="entry name" value="Peptidase_M20"/>
    <property type="match status" value="1"/>
</dbReference>
<reference evidence="5 6" key="1">
    <citation type="submission" date="2024-01" db="EMBL/GenBank/DDBJ databases">
        <authorList>
            <person name="Allen C."/>
            <person name="Tagirdzhanova G."/>
        </authorList>
    </citation>
    <scope>NUCLEOTIDE SEQUENCE [LARGE SCALE GENOMIC DNA]</scope>
</reference>
<keyword evidence="2" id="KW-0479">Metal-binding</keyword>
<keyword evidence="3" id="KW-0378">Hydrolase</keyword>
<dbReference type="SUPFAM" id="SSF55031">
    <property type="entry name" value="Bacterial exopeptidase dimerisation domain"/>
    <property type="match status" value="1"/>
</dbReference>
<accession>A0ABP0BTX3</accession>
<dbReference type="SUPFAM" id="SSF53187">
    <property type="entry name" value="Zn-dependent exopeptidases"/>
    <property type="match status" value="1"/>
</dbReference>
<evidence type="ECO:0000256" key="1">
    <source>
        <dbReference type="ARBA" id="ARBA00006247"/>
    </source>
</evidence>
<dbReference type="Gene3D" id="3.40.630.10">
    <property type="entry name" value="Zn peptidases"/>
    <property type="match status" value="1"/>
</dbReference>
<dbReference type="InterPro" id="IPR036264">
    <property type="entry name" value="Bact_exopeptidase_dim_dom"/>
</dbReference>
<dbReference type="Gene3D" id="3.30.70.360">
    <property type="match status" value="1"/>
</dbReference>
<comment type="caution">
    <text evidence="5">The sequence shown here is derived from an EMBL/GenBank/DDBJ whole genome shotgun (WGS) entry which is preliminary data.</text>
</comment>
<proteinExistence type="inferred from homology"/>
<dbReference type="EMBL" id="CAWUHD010000045">
    <property type="protein sequence ID" value="CAK7222584.1"/>
    <property type="molecule type" value="Genomic_DNA"/>
</dbReference>
<organism evidence="5 6">
    <name type="scientific">Sporothrix eucalyptigena</name>
    <dbReference type="NCBI Taxonomy" id="1812306"/>
    <lineage>
        <taxon>Eukaryota</taxon>
        <taxon>Fungi</taxon>
        <taxon>Dikarya</taxon>
        <taxon>Ascomycota</taxon>
        <taxon>Pezizomycotina</taxon>
        <taxon>Sordariomycetes</taxon>
        <taxon>Sordariomycetidae</taxon>
        <taxon>Ophiostomatales</taxon>
        <taxon>Ophiostomataceae</taxon>
        <taxon>Sporothrix</taxon>
    </lineage>
</organism>
<dbReference type="InterPro" id="IPR050072">
    <property type="entry name" value="Peptidase_M20A"/>
</dbReference>
<dbReference type="PANTHER" id="PTHR43808">
    <property type="entry name" value="ACETYLORNITHINE DEACETYLASE"/>
    <property type="match status" value="1"/>
</dbReference>
<evidence type="ECO:0000313" key="5">
    <source>
        <dbReference type="EMBL" id="CAK7222584.1"/>
    </source>
</evidence>
<gene>
    <name evidence="5" type="ORF">SEUCBS140593_004948</name>
</gene>